<dbReference type="GO" id="GO:0016627">
    <property type="term" value="F:oxidoreductase activity, acting on the CH-CH group of donors"/>
    <property type="evidence" value="ECO:0007669"/>
    <property type="project" value="TreeGrafter"/>
</dbReference>
<evidence type="ECO:0000313" key="4">
    <source>
        <dbReference type="EMBL" id="SPM33504.1"/>
    </source>
</evidence>
<feature type="region of interest" description="Disordered" evidence="2">
    <location>
        <begin position="1"/>
        <end position="23"/>
    </location>
</feature>
<dbReference type="AlphaFoldDB" id="A0A2U3NPU8"/>
<dbReference type="GO" id="GO:0005829">
    <property type="term" value="C:cytosol"/>
    <property type="evidence" value="ECO:0007669"/>
    <property type="project" value="TreeGrafter"/>
</dbReference>
<evidence type="ECO:0000256" key="2">
    <source>
        <dbReference type="SAM" id="MobiDB-lite"/>
    </source>
</evidence>
<dbReference type="NCBIfam" id="TIGR03668">
    <property type="entry name" value="Rv0121_F420"/>
    <property type="match status" value="1"/>
</dbReference>
<dbReference type="InterPro" id="IPR011576">
    <property type="entry name" value="Pyridox_Oxase_N"/>
</dbReference>
<dbReference type="GO" id="GO:0070967">
    <property type="term" value="F:coenzyme F420 binding"/>
    <property type="evidence" value="ECO:0007669"/>
    <property type="project" value="TreeGrafter"/>
</dbReference>
<reference evidence="4 5" key="1">
    <citation type="submission" date="2017-01" db="EMBL/GenBank/DDBJ databases">
        <authorList>
            <consortium name="Urmite Genomes"/>
        </authorList>
    </citation>
    <scope>NUCLEOTIDE SEQUENCE [LARGE SCALE GENOMIC DNA]</scope>
    <source>
        <strain evidence="4 5">AB57</strain>
    </source>
</reference>
<keyword evidence="1" id="KW-0560">Oxidoreductase</keyword>
<dbReference type="InterPro" id="IPR019967">
    <property type="entry name" value="F420-dep_enz_PPOX_Rv0121"/>
</dbReference>
<evidence type="ECO:0000256" key="1">
    <source>
        <dbReference type="ARBA" id="ARBA00023002"/>
    </source>
</evidence>
<dbReference type="InterPro" id="IPR012349">
    <property type="entry name" value="Split_barrel_FMN-bd"/>
</dbReference>
<evidence type="ECO:0000259" key="3">
    <source>
        <dbReference type="Pfam" id="PF01243"/>
    </source>
</evidence>
<dbReference type="PANTHER" id="PTHR35176:SF2">
    <property type="entry name" value="F420H(2)-DEPENDENT REDUCTASE RV1155"/>
    <property type="match status" value="1"/>
</dbReference>
<name>A0A2U3NPU8_9MYCO</name>
<dbReference type="RefSeq" id="WP_077086862.1">
    <property type="nucleotide sequence ID" value="NZ_LT721901.1"/>
</dbReference>
<dbReference type="Pfam" id="PF01243">
    <property type="entry name" value="PNPOx_N"/>
    <property type="match status" value="1"/>
</dbReference>
<keyword evidence="5" id="KW-1185">Reference proteome</keyword>
<feature type="domain" description="Pyridoxamine 5'-phosphate oxidase N-terminal" evidence="3">
    <location>
        <begin position="10"/>
        <end position="139"/>
    </location>
</feature>
<proteinExistence type="predicted"/>
<dbReference type="EMBL" id="FUFA01000002">
    <property type="protein sequence ID" value="SPM33504.1"/>
    <property type="molecule type" value="Genomic_DNA"/>
</dbReference>
<evidence type="ECO:0000313" key="5">
    <source>
        <dbReference type="Proteomes" id="UP000240988"/>
    </source>
</evidence>
<organism evidence="4 5">
    <name type="scientific">Mycobacterium rhizamassiliense</name>
    <dbReference type="NCBI Taxonomy" id="1841860"/>
    <lineage>
        <taxon>Bacteria</taxon>
        <taxon>Bacillati</taxon>
        <taxon>Actinomycetota</taxon>
        <taxon>Actinomycetes</taxon>
        <taxon>Mycobacteriales</taxon>
        <taxon>Mycobacteriaceae</taxon>
        <taxon>Mycobacterium</taxon>
    </lineage>
</organism>
<dbReference type="InterPro" id="IPR052019">
    <property type="entry name" value="F420H2_bilvrd_red/Heme_oxyg"/>
</dbReference>
<accession>A0A2U3NPU8</accession>
<gene>
    <name evidence="4" type="ORF">MRAB57_1308</name>
</gene>
<sequence>MGEFDPRAGFGRSPVARLATSTPDGKPHLVPVVFAVDPDPPDGHDVVYTAVDAKPKTTQRLRRLANIQANPRVSLLVDHYGDDWTQLWWVRVDGVAAIHSEGAAMAAGYALLRAKYPQYQSVSLNGPVIAVTVRRWSSWHA</sequence>
<dbReference type="SUPFAM" id="SSF50475">
    <property type="entry name" value="FMN-binding split barrel"/>
    <property type="match status" value="1"/>
</dbReference>
<dbReference type="Gene3D" id="2.30.110.10">
    <property type="entry name" value="Electron Transport, Fmn-binding Protein, Chain A"/>
    <property type="match status" value="1"/>
</dbReference>
<dbReference type="STRING" id="1841860.GCA_900157375_01309"/>
<dbReference type="PANTHER" id="PTHR35176">
    <property type="entry name" value="HEME OXYGENASE HI_0854-RELATED"/>
    <property type="match status" value="1"/>
</dbReference>
<protein>
    <submittedName>
        <fullName evidence="4">Nitroimidazol reductase NimA or a related FMN-containing flavoprotein, pyridoxamine 5'-phosphate oxidase superfamily</fullName>
    </submittedName>
</protein>
<dbReference type="OrthoDB" id="9812086at2"/>
<dbReference type="Proteomes" id="UP000240988">
    <property type="component" value="Unassembled WGS sequence"/>
</dbReference>